<reference evidence="1 2" key="1">
    <citation type="journal article" date="2016" name="Genome Biol. Evol.">
        <title>Divergent and convergent evolution of fungal pathogenicity.</title>
        <authorList>
            <person name="Shang Y."/>
            <person name="Xiao G."/>
            <person name="Zheng P."/>
            <person name="Cen K."/>
            <person name="Zhan S."/>
            <person name="Wang C."/>
        </authorList>
    </citation>
    <scope>NUCLEOTIDE SEQUENCE [LARGE SCALE GENOMIC DNA]</scope>
    <source>
        <strain evidence="1 2">RCEF 2490</strain>
    </source>
</reference>
<organism evidence="1 2">
    <name type="scientific">Moelleriella libera RCEF 2490</name>
    <dbReference type="NCBI Taxonomy" id="1081109"/>
    <lineage>
        <taxon>Eukaryota</taxon>
        <taxon>Fungi</taxon>
        <taxon>Dikarya</taxon>
        <taxon>Ascomycota</taxon>
        <taxon>Pezizomycotina</taxon>
        <taxon>Sordariomycetes</taxon>
        <taxon>Hypocreomycetidae</taxon>
        <taxon>Hypocreales</taxon>
        <taxon>Clavicipitaceae</taxon>
        <taxon>Moelleriella</taxon>
    </lineage>
</organism>
<gene>
    <name evidence="1" type="ORF">AAL_07810</name>
</gene>
<accession>A0A167WQY3</accession>
<sequence>MAFSIVHVKATPHFNTLNSSFATALPKNKTNFIWASGDDAQFHESLTGSNRCVTYRLTKHPATGRWDPVPIIVIGSAPVLGTWYVPPNQGPPATFKVLARLDGRDWILSSDDVQVISPSMINIEVQTMNLLQTVFDIPMRIAGDWTWAIQRTDKTGFPPVYMAKQTRLELCFVFGSLAPTGPWDPNADESDPTTRPDFKDKYYIDLFRLFLPSQWELIDQVGNTASQDDRLAWYLKRNMQVIWNLGLPSCHPAEYPNRRPTPLNPASGPATNSSFYLSPIPGVPRTGVMGEGEEDVEGFHPEFGGLFDLRRFMGSSFAYCSALDLAALVQLCVCLVRDADGKEILDSRWVASTGNKALGVRHWGFIKPGTLFGWPQYPQCNSPVFARGGLPSYLKPEDFSSRFSLDWHAWIEVKFPGRDARTVLDVSQAFGPPEKLHIVDGSLTRQAYLELKMDSDWPNPTRLPPRTPGRKNLNAICFYSSPQTQMFRIGVMGISETGLLSSGT</sequence>
<protein>
    <submittedName>
        <fullName evidence="1">Uncharacterized protein</fullName>
    </submittedName>
</protein>
<dbReference type="Proteomes" id="UP000078544">
    <property type="component" value="Unassembled WGS sequence"/>
</dbReference>
<evidence type="ECO:0000313" key="1">
    <source>
        <dbReference type="EMBL" id="KZZ89162.1"/>
    </source>
</evidence>
<evidence type="ECO:0000313" key="2">
    <source>
        <dbReference type="Proteomes" id="UP000078544"/>
    </source>
</evidence>
<dbReference type="AlphaFoldDB" id="A0A167WQY3"/>
<dbReference type="OrthoDB" id="5200985at2759"/>
<dbReference type="EMBL" id="AZGY01000026">
    <property type="protein sequence ID" value="KZZ89162.1"/>
    <property type="molecule type" value="Genomic_DNA"/>
</dbReference>
<keyword evidence="2" id="KW-1185">Reference proteome</keyword>
<comment type="caution">
    <text evidence="1">The sequence shown here is derived from an EMBL/GenBank/DDBJ whole genome shotgun (WGS) entry which is preliminary data.</text>
</comment>
<proteinExistence type="predicted"/>
<name>A0A167WQY3_9HYPO</name>